<evidence type="ECO:0000256" key="1">
    <source>
        <dbReference type="ARBA" id="ARBA00006484"/>
    </source>
</evidence>
<dbReference type="EMBL" id="VLKY01000036">
    <property type="protein sequence ID" value="TWI45649.1"/>
    <property type="molecule type" value="Genomic_DNA"/>
</dbReference>
<dbReference type="SUPFAM" id="SSF51735">
    <property type="entry name" value="NAD(P)-binding Rossmann-fold domains"/>
    <property type="match status" value="1"/>
</dbReference>
<evidence type="ECO:0000313" key="4">
    <source>
        <dbReference type="Proteomes" id="UP000316905"/>
    </source>
</evidence>
<dbReference type="GO" id="GO:0016491">
    <property type="term" value="F:oxidoreductase activity"/>
    <property type="evidence" value="ECO:0007669"/>
    <property type="project" value="UniProtKB-KW"/>
</dbReference>
<dbReference type="PRINTS" id="PR00080">
    <property type="entry name" value="SDRFAMILY"/>
</dbReference>
<dbReference type="PROSITE" id="PS00061">
    <property type="entry name" value="ADH_SHORT"/>
    <property type="match status" value="1"/>
</dbReference>
<dbReference type="RefSeq" id="WP_145146025.1">
    <property type="nucleotide sequence ID" value="NZ_VLKY01000036.1"/>
</dbReference>
<dbReference type="FunFam" id="3.40.50.720:FF:000084">
    <property type="entry name" value="Short-chain dehydrogenase reductase"/>
    <property type="match status" value="1"/>
</dbReference>
<dbReference type="Proteomes" id="UP000316905">
    <property type="component" value="Unassembled WGS sequence"/>
</dbReference>
<gene>
    <name evidence="3" type="ORF">IQ22_04600</name>
</gene>
<dbReference type="NCBIfam" id="NF005559">
    <property type="entry name" value="PRK07231.1"/>
    <property type="match status" value="1"/>
</dbReference>
<dbReference type="AlphaFoldDB" id="A0A562PMK4"/>
<name>A0A562PMK4_9PSED</name>
<dbReference type="PANTHER" id="PTHR24321">
    <property type="entry name" value="DEHYDROGENASES, SHORT CHAIN"/>
    <property type="match status" value="1"/>
</dbReference>
<keyword evidence="4" id="KW-1185">Reference proteome</keyword>
<protein>
    <submittedName>
        <fullName evidence="3">NAD(P)-dependent dehydrogenase (Short-subunit alcohol dehydrogenase family)</fullName>
    </submittedName>
</protein>
<dbReference type="Gene3D" id="3.40.50.720">
    <property type="entry name" value="NAD(P)-binding Rossmann-like Domain"/>
    <property type="match status" value="1"/>
</dbReference>
<dbReference type="InterPro" id="IPR036291">
    <property type="entry name" value="NAD(P)-bd_dom_sf"/>
</dbReference>
<evidence type="ECO:0000256" key="2">
    <source>
        <dbReference type="ARBA" id="ARBA00023002"/>
    </source>
</evidence>
<comment type="caution">
    <text evidence="3">The sequence shown here is derived from an EMBL/GenBank/DDBJ whole genome shotgun (WGS) entry which is preliminary data.</text>
</comment>
<reference evidence="3 4" key="1">
    <citation type="journal article" date="2015" name="Stand. Genomic Sci.">
        <title>Genomic Encyclopedia of Bacterial and Archaeal Type Strains, Phase III: the genomes of soil and plant-associated and newly described type strains.</title>
        <authorList>
            <person name="Whitman W.B."/>
            <person name="Woyke T."/>
            <person name="Klenk H.P."/>
            <person name="Zhou Y."/>
            <person name="Lilburn T.G."/>
            <person name="Beck B.J."/>
            <person name="De Vos P."/>
            <person name="Vandamme P."/>
            <person name="Eisen J.A."/>
            <person name="Garrity G."/>
            <person name="Hugenholtz P."/>
            <person name="Kyrpides N.C."/>
        </authorList>
    </citation>
    <scope>NUCLEOTIDE SEQUENCE [LARGE SCALE GENOMIC DNA]</scope>
    <source>
        <strain evidence="3 4">CGMCC 1.6858</strain>
    </source>
</reference>
<dbReference type="PANTHER" id="PTHR24321:SF15">
    <property type="entry name" value="OXIDOREDUCTASE UCPA"/>
    <property type="match status" value="1"/>
</dbReference>
<evidence type="ECO:0000313" key="3">
    <source>
        <dbReference type="EMBL" id="TWI45649.1"/>
    </source>
</evidence>
<comment type="similarity">
    <text evidence="1">Belongs to the short-chain dehydrogenases/reductases (SDR) family.</text>
</comment>
<accession>A0A562PMK4</accession>
<dbReference type="PRINTS" id="PR00081">
    <property type="entry name" value="GDHRDH"/>
</dbReference>
<dbReference type="InterPro" id="IPR002347">
    <property type="entry name" value="SDR_fam"/>
</dbReference>
<dbReference type="OrthoDB" id="9787298at2"/>
<sequence>MAGKLASKIALVTGAAQGIGAAAAIRMAAEGAMVFVADIHEGGARDIVEKITDAGGQAAFVALDVTQEDAWAKAIDEVRSTHGALHVLINNAGIGLASPLTETDYATWRKIFAINVDGMFLGMKHAMPLIKQSGGGSVINLSSAAAMKPYENMAAYCGTKAAIAQITKVAAMEGAKDGIRVNSLHPGMIATPAWDRLGNLKGGDFADKLDLDAMAKETVPLGYVGVPDDIANAVIYLASDDGRYMTGHQMVVDGGQTLL</sequence>
<organism evidence="3 4">
    <name type="scientific">Pseudomonas duriflava</name>
    <dbReference type="NCBI Taxonomy" id="459528"/>
    <lineage>
        <taxon>Bacteria</taxon>
        <taxon>Pseudomonadati</taxon>
        <taxon>Pseudomonadota</taxon>
        <taxon>Gammaproteobacteria</taxon>
        <taxon>Pseudomonadales</taxon>
        <taxon>Pseudomonadaceae</taxon>
        <taxon>Pseudomonas</taxon>
    </lineage>
</organism>
<proteinExistence type="inferred from homology"/>
<dbReference type="Pfam" id="PF13561">
    <property type="entry name" value="adh_short_C2"/>
    <property type="match status" value="1"/>
</dbReference>
<keyword evidence="2" id="KW-0560">Oxidoreductase</keyword>
<dbReference type="InterPro" id="IPR020904">
    <property type="entry name" value="Sc_DH/Rdtase_CS"/>
</dbReference>